<name>A0AAN9BH95_9CAEN</name>
<evidence type="ECO:0000256" key="2">
    <source>
        <dbReference type="SAM" id="SignalP"/>
    </source>
</evidence>
<organism evidence="3 4">
    <name type="scientific">Littorina saxatilis</name>
    <dbReference type="NCBI Taxonomy" id="31220"/>
    <lineage>
        <taxon>Eukaryota</taxon>
        <taxon>Metazoa</taxon>
        <taxon>Spiralia</taxon>
        <taxon>Lophotrochozoa</taxon>
        <taxon>Mollusca</taxon>
        <taxon>Gastropoda</taxon>
        <taxon>Caenogastropoda</taxon>
        <taxon>Littorinimorpha</taxon>
        <taxon>Littorinoidea</taxon>
        <taxon>Littorinidae</taxon>
        <taxon>Littorina</taxon>
    </lineage>
</organism>
<keyword evidence="1" id="KW-0812">Transmembrane</keyword>
<proteinExistence type="predicted"/>
<dbReference type="AlphaFoldDB" id="A0AAN9BH95"/>
<reference evidence="3 4" key="1">
    <citation type="submission" date="2024-02" db="EMBL/GenBank/DDBJ databases">
        <title>Chromosome-scale genome assembly of the rough periwinkle Littorina saxatilis.</title>
        <authorList>
            <person name="De Jode A."/>
            <person name="Faria R."/>
            <person name="Formenti G."/>
            <person name="Sims Y."/>
            <person name="Smith T.P."/>
            <person name="Tracey A."/>
            <person name="Wood J.M.D."/>
            <person name="Zagrodzka Z.B."/>
            <person name="Johannesson K."/>
            <person name="Butlin R.K."/>
            <person name="Leder E.H."/>
        </authorList>
    </citation>
    <scope>NUCLEOTIDE SEQUENCE [LARGE SCALE GENOMIC DNA]</scope>
    <source>
        <strain evidence="3">Snail1</strain>
        <tissue evidence="3">Muscle</tissue>
    </source>
</reference>
<keyword evidence="2" id="KW-0732">Signal</keyword>
<comment type="caution">
    <text evidence="3">The sequence shown here is derived from an EMBL/GenBank/DDBJ whole genome shotgun (WGS) entry which is preliminary data.</text>
</comment>
<accession>A0AAN9BH95</accession>
<keyword evidence="1" id="KW-1133">Transmembrane helix</keyword>
<gene>
    <name evidence="3" type="ORF">V1264_016855</name>
</gene>
<evidence type="ECO:0000313" key="3">
    <source>
        <dbReference type="EMBL" id="KAK7105487.1"/>
    </source>
</evidence>
<feature type="signal peptide" evidence="2">
    <location>
        <begin position="1"/>
        <end position="24"/>
    </location>
</feature>
<protein>
    <submittedName>
        <fullName evidence="3">Uncharacterized protein</fullName>
    </submittedName>
</protein>
<keyword evidence="4" id="KW-1185">Reference proteome</keyword>
<dbReference type="EMBL" id="JBAMIC010000007">
    <property type="protein sequence ID" value="KAK7105487.1"/>
    <property type="molecule type" value="Genomic_DNA"/>
</dbReference>
<feature type="chain" id="PRO_5042836824" evidence="2">
    <location>
        <begin position="25"/>
        <end position="241"/>
    </location>
</feature>
<evidence type="ECO:0000256" key="1">
    <source>
        <dbReference type="SAM" id="Phobius"/>
    </source>
</evidence>
<keyword evidence="1" id="KW-0472">Membrane</keyword>
<sequence length="241" mass="26126">MSVNNFKNVLVLIVLCHLQKTTSSSKDIQTVCSANEADEGTTGRIEFYINPPIDPKAVTYLLYIRKGDKAGTNDIVRCDGLEPTPSLECNVLHKSFKIGNHNGQNLTLVIPQATRDHQGTYTLGGFINGSSFPAASCNVTVKENVPTALPLTNATGTSEDTSNIAIIVAPAVVGVVIVVGIIVAVFVVRKRKHGRKEAEATERMRQRGRGSKVCCIPGMGRGTHRNLRRTTNQQEETFLPV</sequence>
<evidence type="ECO:0000313" key="4">
    <source>
        <dbReference type="Proteomes" id="UP001374579"/>
    </source>
</evidence>
<dbReference type="Proteomes" id="UP001374579">
    <property type="component" value="Unassembled WGS sequence"/>
</dbReference>
<feature type="transmembrane region" description="Helical" evidence="1">
    <location>
        <begin position="164"/>
        <end position="188"/>
    </location>
</feature>